<name>A0A3Q9FVA2_STRLT</name>
<evidence type="ECO:0000313" key="1">
    <source>
        <dbReference type="EMBL" id="AZQ71808.1"/>
    </source>
</evidence>
<dbReference type="Proteomes" id="UP000267900">
    <property type="component" value="Chromosome"/>
</dbReference>
<gene>
    <name evidence="1" type="ORF">EKH77_11835</name>
</gene>
<organism evidence="1 2">
    <name type="scientific">Streptomyces luteoverticillatus</name>
    <name type="common">Streptoverticillium luteoverticillatus</name>
    <dbReference type="NCBI Taxonomy" id="66425"/>
    <lineage>
        <taxon>Bacteria</taxon>
        <taxon>Bacillati</taxon>
        <taxon>Actinomycetota</taxon>
        <taxon>Actinomycetes</taxon>
        <taxon>Kitasatosporales</taxon>
        <taxon>Streptomycetaceae</taxon>
        <taxon>Streptomyces</taxon>
    </lineage>
</organism>
<protein>
    <submittedName>
        <fullName evidence="1">Uncharacterized protein</fullName>
    </submittedName>
</protein>
<accession>A0A3Q9FVA2</accession>
<proteinExistence type="predicted"/>
<sequence>MPLSYQDVMTADLSPLLNASESWQKMGKRFGELKGDYERNVQRALANGNWQGASFTAHQNSSIATASEYAAASTEALAVADILAQAHTELARLQKAVKDLVAEAEDKDYKVDSAGKATYVGFDKLSAAEQDTLRRDPDYPKLMAQAQQTAQAWTDGIAKAVHAVDETDQSVQRALTRATIDHSAGSNGFGGFNAHAEGTLAKAGAPEVSATKTDGWEITTTGPKADFTSTDSPSYGKEGRFKAYADLGHVTAKRSLTDGSTDISVVADAYAGARFTGNYGFNNKGGGAATEVSIGGRAMAEVREDHGPMDYYTRAEGFAGGEAGLTAKATKDEVSVGTKRFVGAKAGMAGGFEIAGIGIGGTVEGWAGEGAEGKWGYMRDPGTGKWKIGAKGGAAEFFGGATGVEITVDPDKFTKAVGHAANAVGHAAGSVKNTVRSWF</sequence>
<dbReference type="OrthoDB" id="3543532at2"/>
<dbReference type="EMBL" id="CP034587">
    <property type="protein sequence ID" value="AZQ71808.1"/>
    <property type="molecule type" value="Genomic_DNA"/>
</dbReference>
<dbReference type="RefSeq" id="WP_126914361.1">
    <property type="nucleotide sequence ID" value="NZ_CP034587.1"/>
</dbReference>
<evidence type="ECO:0000313" key="2">
    <source>
        <dbReference type="Proteomes" id="UP000267900"/>
    </source>
</evidence>
<keyword evidence="2" id="KW-1185">Reference proteome</keyword>
<reference evidence="1 2" key="1">
    <citation type="submission" date="2018-12" db="EMBL/GenBank/DDBJ databases">
        <title>The whole draft genome of Streptomyce luteoverticillatus CGMCC 15060.</title>
        <authorList>
            <person name="Feng Z."/>
            <person name="Chen G."/>
            <person name="Zhang J."/>
            <person name="Zhu H."/>
            <person name="Yu X."/>
            <person name="Zhang W."/>
            <person name="Zhang X."/>
        </authorList>
    </citation>
    <scope>NUCLEOTIDE SEQUENCE [LARGE SCALE GENOMIC DNA]</scope>
    <source>
        <strain evidence="1 2">CGMCC 15060</strain>
    </source>
</reference>
<dbReference type="AlphaFoldDB" id="A0A3Q9FVA2"/>